<comment type="caution">
    <text evidence="1">The sequence shown here is derived from an EMBL/GenBank/DDBJ whole genome shotgun (WGS) entry which is preliminary data.</text>
</comment>
<name>A0ACC2KTN0_PERAE</name>
<sequence length="164" mass="18385">MGSSYEHWNLDGGSFRASSKGTKFGRTAHTMSSTSLRKRSNVAMVSKVRWGLLRQVLGNLQEVVLGTKLSILFPAIPLVIVAQSYNFGSVWVFVLSLLGLVPLAERLSFLTDTLLLLRRLQANFDGRGLRRPAMMVACRQPSPVISLHRNLFSAPSLFRRWLLR</sequence>
<protein>
    <submittedName>
        <fullName evidence="1">Uncharacterized protein</fullName>
    </submittedName>
</protein>
<accession>A0ACC2KTN0</accession>
<gene>
    <name evidence="1" type="ORF">MRB53_032972</name>
</gene>
<keyword evidence="2" id="KW-1185">Reference proteome</keyword>
<evidence type="ECO:0000313" key="1">
    <source>
        <dbReference type="EMBL" id="KAJ8624442.1"/>
    </source>
</evidence>
<dbReference type="Proteomes" id="UP001234297">
    <property type="component" value="Chromosome 11"/>
</dbReference>
<organism evidence="1 2">
    <name type="scientific">Persea americana</name>
    <name type="common">Avocado</name>
    <dbReference type="NCBI Taxonomy" id="3435"/>
    <lineage>
        <taxon>Eukaryota</taxon>
        <taxon>Viridiplantae</taxon>
        <taxon>Streptophyta</taxon>
        <taxon>Embryophyta</taxon>
        <taxon>Tracheophyta</taxon>
        <taxon>Spermatophyta</taxon>
        <taxon>Magnoliopsida</taxon>
        <taxon>Magnoliidae</taxon>
        <taxon>Laurales</taxon>
        <taxon>Lauraceae</taxon>
        <taxon>Persea</taxon>
    </lineage>
</organism>
<dbReference type="EMBL" id="CM056819">
    <property type="protein sequence ID" value="KAJ8624442.1"/>
    <property type="molecule type" value="Genomic_DNA"/>
</dbReference>
<proteinExistence type="predicted"/>
<reference evidence="1 2" key="1">
    <citation type="journal article" date="2022" name="Hortic Res">
        <title>A haplotype resolved chromosomal level avocado genome allows analysis of novel avocado genes.</title>
        <authorList>
            <person name="Nath O."/>
            <person name="Fletcher S.J."/>
            <person name="Hayward A."/>
            <person name="Shaw L.M."/>
            <person name="Masouleh A.K."/>
            <person name="Furtado A."/>
            <person name="Henry R.J."/>
            <person name="Mitter N."/>
        </authorList>
    </citation>
    <scope>NUCLEOTIDE SEQUENCE [LARGE SCALE GENOMIC DNA]</scope>
    <source>
        <strain evidence="2">cv. Hass</strain>
    </source>
</reference>
<evidence type="ECO:0000313" key="2">
    <source>
        <dbReference type="Proteomes" id="UP001234297"/>
    </source>
</evidence>